<dbReference type="EMBL" id="JAODUO010000856">
    <property type="protein sequence ID" value="KAK2173687.1"/>
    <property type="molecule type" value="Genomic_DNA"/>
</dbReference>
<organism evidence="2 3">
    <name type="scientific">Ridgeia piscesae</name>
    <name type="common">Tubeworm</name>
    <dbReference type="NCBI Taxonomy" id="27915"/>
    <lineage>
        <taxon>Eukaryota</taxon>
        <taxon>Metazoa</taxon>
        <taxon>Spiralia</taxon>
        <taxon>Lophotrochozoa</taxon>
        <taxon>Annelida</taxon>
        <taxon>Polychaeta</taxon>
        <taxon>Sedentaria</taxon>
        <taxon>Canalipalpata</taxon>
        <taxon>Sabellida</taxon>
        <taxon>Siboglinidae</taxon>
        <taxon>Ridgeia</taxon>
    </lineage>
</organism>
<sequence length="259" mass="29307">MADRRWRDGVRLLFTPGPAAQRVTPPDISRGEPNSWAQLSCSTVRFYRREICQFVRCERCRTYVPVCVTRRTHPNHQVSSRLRSLNKFATVVSQVSEMSPTVLACSLVIVIVSTQLQRAPALPLPAAMSDGQSRTRRSTHSREDTHLTLILNGNMEDDVTNTETVSGRARRAADLADSVATRRRLRRSHRAHQAATRTGAEELAEVDDERLSSSARRRRSTAAFWLQASIQLCNKHPHMCKRIVVVDGDVHMNIRLMDE</sequence>
<keyword evidence="3" id="KW-1185">Reference proteome</keyword>
<comment type="caution">
    <text evidence="2">The sequence shown here is derived from an EMBL/GenBank/DDBJ whole genome shotgun (WGS) entry which is preliminary data.</text>
</comment>
<dbReference type="AlphaFoldDB" id="A0AAD9KM42"/>
<evidence type="ECO:0000256" key="1">
    <source>
        <dbReference type="SAM" id="MobiDB-lite"/>
    </source>
</evidence>
<dbReference type="Proteomes" id="UP001209878">
    <property type="component" value="Unassembled WGS sequence"/>
</dbReference>
<protein>
    <submittedName>
        <fullName evidence="2">Uncharacterized protein</fullName>
    </submittedName>
</protein>
<accession>A0AAD9KM42</accession>
<evidence type="ECO:0000313" key="3">
    <source>
        <dbReference type="Proteomes" id="UP001209878"/>
    </source>
</evidence>
<name>A0AAD9KM42_RIDPI</name>
<feature type="compositionally biased region" description="Basic residues" evidence="1">
    <location>
        <begin position="181"/>
        <end position="192"/>
    </location>
</feature>
<feature type="region of interest" description="Disordered" evidence="1">
    <location>
        <begin position="181"/>
        <end position="213"/>
    </location>
</feature>
<evidence type="ECO:0000313" key="2">
    <source>
        <dbReference type="EMBL" id="KAK2173687.1"/>
    </source>
</evidence>
<proteinExistence type="predicted"/>
<reference evidence="2" key="1">
    <citation type="journal article" date="2023" name="Mol. Biol. Evol.">
        <title>Third-Generation Sequencing Reveals the Adaptive Role of the Epigenome in Three Deep-Sea Polychaetes.</title>
        <authorList>
            <person name="Perez M."/>
            <person name="Aroh O."/>
            <person name="Sun Y."/>
            <person name="Lan Y."/>
            <person name="Juniper S.K."/>
            <person name="Young C.R."/>
            <person name="Angers B."/>
            <person name="Qian P.Y."/>
        </authorList>
    </citation>
    <scope>NUCLEOTIDE SEQUENCE</scope>
    <source>
        <strain evidence="2">R07B-5</strain>
    </source>
</reference>
<gene>
    <name evidence="2" type="ORF">NP493_855g00009</name>
</gene>